<evidence type="ECO:0000256" key="2">
    <source>
        <dbReference type="ARBA" id="ARBA00022481"/>
    </source>
</evidence>
<gene>
    <name evidence="5" type="ORF">HBF32_14890</name>
</gene>
<dbReference type="GO" id="GO:0044096">
    <property type="term" value="C:type IV pilus"/>
    <property type="evidence" value="ECO:0007669"/>
    <property type="project" value="TreeGrafter"/>
</dbReference>
<keyword evidence="6" id="KW-1185">Reference proteome</keyword>
<keyword evidence="4" id="KW-0812">Transmembrane</keyword>
<dbReference type="Gene3D" id="3.30.700.10">
    <property type="entry name" value="Glycoprotein, Type 4 Pilin"/>
    <property type="match status" value="1"/>
</dbReference>
<accession>A0A7X5TRE8</accession>
<dbReference type="GO" id="GO:0043107">
    <property type="term" value="P:type IV pilus-dependent motility"/>
    <property type="evidence" value="ECO:0007669"/>
    <property type="project" value="TreeGrafter"/>
</dbReference>
<comment type="similarity">
    <text evidence="1 3">Belongs to the N-Me-Phe pilin family.</text>
</comment>
<dbReference type="RefSeq" id="WP_166700580.1">
    <property type="nucleotide sequence ID" value="NZ_JAAQTL010000002.1"/>
</dbReference>
<evidence type="ECO:0000256" key="3">
    <source>
        <dbReference type="RuleBase" id="RU000389"/>
    </source>
</evidence>
<keyword evidence="4" id="KW-1133">Transmembrane helix</keyword>
<dbReference type="GO" id="GO:0007155">
    <property type="term" value="P:cell adhesion"/>
    <property type="evidence" value="ECO:0007669"/>
    <property type="project" value="InterPro"/>
</dbReference>
<dbReference type="InterPro" id="IPR012902">
    <property type="entry name" value="N_methyl_site"/>
</dbReference>
<dbReference type="PANTHER" id="PTHR30093">
    <property type="entry name" value="GENERAL SECRETION PATHWAY PROTEIN G"/>
    <property type="match status" value="1"/>
</dbReference>
<dbReference type="PROSITE" id="PS00409">
    <property type="entry name" value="PROKAR_NTER_METHYL"/>
    <property type="match status" value="1"/>
</dbReference>
<comment type="caution">
    <text evidence="5">The sequence shown here is derived from an EMBL/GenBank/DDBJ whole genome shotgun (WGS) entry which is preliminary data.</text>
</comment>
<organism evidence="5 6">
    <name type="scientific">Luteibacter yeojuensis</name>
    <dbReference type="NCBI Taxonomy" id="345309"/>
    <lineage>
        <taxon>Bacteria</taxon>
        <taxon>Pseudomonadati</taxon>
        <taxon>Pseudomonadota</taxon>
        <taxon>Gammaproteobacteria</taxon>
        <taxon>Lysobacterales</taxon>
        <taxon>Rhodanobacteraceae</taxon>
        <taxon>Luteibacter</taxon>
    </lineage>
</organism>
<dbReference type="NCBIfam" id="TIGR02532">
    <property type="entry name" value="IV_pilin_GFxxxE"/>
    <property type="match status" value="1"/>
</dbReference>
<dbReference type="PANTHER" id="PTHR30093:SF34">
    <property type="entry name" value="PREPILIN PEPTIDASE-DEPENDENT PROTEIN D"/>
    <property type="match status" value="1"/>
</dbReference>
<proteinExistence type="inferred from homology"/>
<keyword evidence="4" id="KW-0472">Membrane</keyword>
<dbReference type="SUPFAM" id="SSF54523">
    <property type="entry name" value="Pili subunits"/>
    <property type="match status" value="1"/>
</dbReference>
<feature type="transmembrane region" description="Helical" evidence="4">
    <location>
        <begin position="7"/>
        <end position="28"/>
    </location>
</feature>
<dbReference type="EMBL" id="JAAQTL010000002">
    <property type="protein sequence ID" value="NID16758.1"/>
    <property type="molecule type" value="Genomic_DNA"/>
</dbReference>
<dbReference type="Proteomes" id="UP000518878">
    <property type="component" value="Unassembled WGS sequence"/>
</dbReference>
<evidence type="ECO:0000256" key="1">
    <source>
        <dbReference type="ARBA" id="ARBA00005233"/>
    </source>
</evidence>
<protein>
    <submittedName>
        <fullName evidence="5">Prepilin-type N-terminal cleavage/methylation domain-containing protein</fullName>
    </submittedName>
</protein>
<evidence type="ECO:0000313" key="5">
    <source>
        <dbReference type="EMBL" id="NID16758.1"/>
    </source>
</evidence>
<evidence type="ECO:0000313" key="6">
    <source>
        <dbReference type="Proteomes" id="UP000518878"/>
    </source>
</evidence>
<keyword evidence="3" id="KW-0281">Fimbrium</keyword>
<dbReference type="InterPro" id="IPR001082">
    <property type="entry name" value="Pilin"/>
</dbReference>
<dbReference type="Pfam" id="PF07963">
    <property type="entry name" value="N_methyl"/>
    <property type="match status" value="1"/>
</dbReference>
<dbReference type="Pfam" id="PF00114">
    <property type="entry name" value="Pilin"/>
    <property type="match status" value="1"/>
</dbReference>
<evidence type="ECO:0000256" key="4">
    <source>
        <dbReference type="SAM" id="Phobius"/>
    </source>
</evidence>
<name>A0A7X5TRE8_9GAMM</name>
<dbReference type="InterPro" id="IPR045584">
    <property type="entry name" value="Pilin-like"/>
</dbReference>
<sequence length="147" mass="15253">MARATKGFTLIELMIVVAIIAILAAIAIPQYQDYTKRAKVSEGLVLADAAKYAVAETYGSRGSFPGTSVEAGYQTASSTYVSQVTVTGNGVIEVTYRNIDAVNIDGKTFTLTPTAAGGIITWSCNGAAGFGTPGNLTAKYLPGTCRS</sequence>
<keyword evidence="2" id="KW-0488">Methylation</keyword>
<dbReference type="AlphaFoldDB" id="A0A7X5TRE8"/>
<reference evidence="5 6" key="1">
    <citation type="journal article" date="2006" name="Int. J. Syst. Evol. Microbiol.">
        <title>Dyella yeojuensis sp. nov., isolated from greenhouse soil in Korea.</title>
        <authorList>
            <person name="Kim B.Y."/>
            <person name="Weon H.Y."/>
            <person name="Lee K.H."/>
            <person name="Seok S.J."/>
            <person name="Kwon S.W."/>
            <person name="Go S.J."/>
            <person name="Stackebrandt E."/>
        </authorList>
    </citation>
    <scope>NUCLEOTIDE SEQUENCE [LARGE SCALE GENOMIC DNA]</scope>
    <source>
        <strain evidence="5 6">DSM 17673</strain>
    </source>
</reference>